<sequence length="196" mass="21281">MKTSSKIRQSFCVPLCVAVFAAMALGGCKEERIARPDPVDMTPEAVGFYCQMNLLEHDGPKAQIHLDGMPAPLFFSQVRDAVAYLHMPEQSHAVVATYVQDMSGARWDAPGSWVEVDAPLYVIGSDALGGMKAPEFVPFTNPDDAEAFVREHGGRIERFSEITAEEALVDASEATESGQEEDIGARLEALSSQKGF</sequence>
<name>A0A1I3U8Y5_9RHOB</name>
<evidence type="ECO:0000313" key="3">
    <source>
        <dbReference type="EMBL" id="SFJ79173.1"/>
    </source>
</evidence>
<dbReference type="RefSeq" id="WP_082715411.1">
    <property type="nucleotide sequence ID" value="NZ_FORY01000010.1"/>
</dbReference>
<feature type="signal peptide" evidence="2">
    <location>
        <begin position="1"/>
        <end position="24"/>
    </location>
</feature>
<dbReference type="EMBL" id="FORY01000010">
    <property type="protein sequence ID" value="SFJ79173.1"/>
    <property type="molecule type" value="Genomic_DNA"/>
</dbReference>
<organism evidence="3 4">
    <name type="scientific">Celeribacter halophilus</name>
    <dbReference type="NCBI Taxonomy" id="576117"/>
    <lineage>
        <taxon>Bacteria</taxon>
        <taxon>Pseudomonadati</taxon>
        <taxon>Pseudomonadota</taxon>
        <taxon>Alphaproteobacteria</taxon>
        <taxon>Rhodobacterales</taxon>
        <taxon>Roseobacteraceae</taxon>
        <taxon>Celeribacter</taxon>
    </lineage>
</organism>
<keyword evidence="2" id="KW-0732">Signal</keyword>
<evidence type="ECO:0000256" key="1">
    <source>
        <dbReference type="SAM" id="MobiDB-lite"/>
    </source>
</evidence>
<dbReference type="STRING" id="576117.SAMN04488138_110115"/>
<dbReference type="AlphaFoldDB" id="A0A1I3U8Y5"/>
<dbReference type="InterPro" id="IPR008719">
    <property type="entry name" value="N2O_reductase_NosL"/>
</dbReference>
<dbReference type="SUPFAM" id="SSF160387">
    <property type="entry name" value="NosL/MerB-like"/>
    <property type="match status" value="1"/>
</dbReference>
<gene>
    <name evidence="3" type="ORF">SAMN04488138_110115</name>
</gene>
<dbReference type="Pfam" id="PF05573">
    <property type="entry name" value="NosL"/>
    <property type="match status" value="1"/>
</dbReference>
<reference evidence="3 4" key="1">
    <citation type="submission" date="2016-10" db="EMBL/GenBank/DDBJ databases">
        <authorList>
            <person name="de Groot N.N."/>
        </authorList>
    </citation>
    <scope>NUCLEOTIDE SEQUENCE [LARGE SCALE GENOMIC DNA]</scope>
    <source>
        <strain evidence="3 4">CGMCC 1.8891</strain>
    </source>
</reference>
<proteinExistence type="predicted"/>
<dbReference type="Gene3D" id="3.30.70.2050">
    <property type="match status" value="1"/>
</dbReference>
<dbReference type="GeneID" id="98665922"/>
<feature type="region of interest" description="Disordered" evidence="1">
    <location>
        <begin position="171"/>
        <end position="196"/>
    </location>
</feature>
<evidence type="ECO:0000313" key="4">
    <source>
        <dbReference type="Proteomes" id="UP000183299"/>
    </source>
</evidence>
<evidence type="ECO:0000256" key="2">
    <source>
        <dbReference type="SAM" id="SignalP"/>
    </source>
</evidence>
<accession>A0A1I3U8Y5</accession>
<dbReference type="PROSITE" id="PS51257">
    <property type="entry name" value="PROKAR_LIPOPROTEIN"/>
    <property type="match status" value="1"/>
</dbReference>
<dbReference type="PANTHER" id="PTHR41247:SF1">
    <property type="entry name" value="HTH-TYPE TRANSCRIPTIONAL REPRESSOR YCNK"/>
    <property type="match status" value="1"/>
</dbReference>
<keyword evidence="4" id="KW-1185">Reference proteome</keyword>
<dbReference type="Gene3D" id="3.30.70.2060">
    <property type="match status" value="1"/>
</dbReference>
<dbReference type="Proteomes" id="UP000183299">
    <property type="component" value="Unassembled WGS sequence"/>
</dbReference>
<protein>
    <submittedName>
        <fullName evidence="3">Copper chaperone NosL</fullName>
    </submittedName>
</protein>
<feature type="chain" id="PRO_5010169531" evidence="2">
    <location>
        <begin position="25"/>
        <end position="196"/>
    </location>
</feature>
<dbReference type="PANTHER" id="PTHR41247">
    <property type="entry name" value="HTH-TYPE TRANSCRIPTIONAL REPRESSOR YCNK"/>
    <property type="match status" value="1"/>
</dbReference>